<dbReference type="Pfam" id="PF10946">
    <property type="entry name" value="DUF2625"/>
    <property type="match status" value="1"/>
</dbReference>
<name>A0ABR9MYZ7_9MICO</name>
<comment type="caution">
    <text evidence="1">The sequence shown here is derived from an EMBL/GenBank/DDBJ whole genome shotgun (WGS) entry which is preliminary data.</text>
</comment>
<sequence>MSPTRGRVTRPTVPPRTRVGIAAAAGPTIERVRLFENLTATQRPAWPELERLVGEASVTVEILAPDAAISRRTLEQLQVTTGSYLGAVVVHTGGLLIDHGWLRVYGSPSPNGPGHLPGLAAMNDFPPAPDAAWSPPYGLVVAHDVLGGTYVLNGHDPDAAGRPGNPGEMIYLAPDTLQWERLEAGHAAWLSWVLDGGLSDFTSGLRWNGWESETRSLSGDRGLNFFPPLWSKQAHEDLSATSRAIVPMAELVGVARSTAAQIDGVDLGPLGTFDGHPSDSAG</sequence>
<proteinExistence type="predicted"/>
<dbReference type="InterPro" id="IPR021239">
    <property type="entry name" value="DUF2625"/>
</dbReference>
<dbReference type="Proteomes" id="UP000625527">
    <property type="component" value="Unassembled WGS sequence"/>
</dbReference>
<dbReference type="EMBL" id="JADAQT010000088">
    <property type="protein sequence ID" value="MBE1876602.1"/>
    <property type="molecule type" value="Genomic_DNA"/>
</dbReference>
<dbReference type="NCBIfam" id="NF008496">
    <property type="entry name" value="PRK11408.1-3"/>
    <property type="match status" value="1"/>
</dbReference>
<reference evidence="1 2" key="1">
    <citation type="submission" date="2020-10" db="EMBL/GenBank/DDBJ databases">
        <title>Myceligenerans pegani sp. nov., an endophytic actinomycete isolated from Peganum harmala L. in Xinjiang, China.</title>
        <authorList>
            <person name="Xin L."/>
        </authorList>
    </citation>
    <scope>NUCLEOTIDE SEQUENCE [LARGE SCALE GENOMIC DNA]</scope>
    <source>
        <strain evidence="1 2">TRM65318</strain>
    </source>
</reference>
<accession>A0ABR9MYZ7</accession>
<protein>
    <submittedName>
        <fullName evidence="1">DUF2625 domain-containing protein</fullName>
    </submittedName>
</protein>
<organism evidence="1 2">
    <name type="scientific">Myceligenerans pegani</name>
    <dbReference type="NCBI Taxonomy" id="2776917"/>
    <lineage>
        <taxon>Bacteria</taxon>
        <taxon>Bacillati</taxon>
        <taxon>Actinomycetota</taxon>
        <taxon>Actinomycetes</taxon>
        <taxon>Micrococcales</taxon>
        <taxon>Promicromonosporaceae</taxon>
        <taxon>Myceligenerans</taxon>
    </lineage>
</organism>
<gene>
    <name evidence="1" type="ORF">IHE71_12880</name>
</gene>
<keyword evidence="2" id="KW-1185">Reference proteome</keyword>
<evidence type="ECO:0000313" key="2">
    <source>
        <dbReference type="Proteomes" id="UP000625527"/>
    </source>
</evidence>
<evidence type="ECO:0000313" key="1">
    <source>
        <dbReference type="EMBL" id="MBE1876602.1"/>
    </source>
</evidence>